<evidence type="ECO:0000259" key="3">
    <source>
        <dbReference type="Pfam" id="PF00899"/>
    </source>
</evidence>
<evidence type="ECO:0000313" key="4">
    <source>
        <dbReference type="EMBL" id="CAJ1509413.1"/>
    </source>
</evidence>
<dbReference type="InterPro" id="IPR045886">
    <property type="entry name" value="ThiF/MoeB/HesA"/>
</dbReference>
<dbReference type="SUPFAM" id="SSF55469">
    <property type="entry name" value="FMN-dependent nitroreductase-like"/>
    <property type="match status" value="1"/>
</dbReference>
<dbReference type="Gene3D" id="3.40.50.720">
    <property type="entry name" value="NAD(P)-binding Rossmann-like Domain"/>
    <property type="match status" value="1"/>
</dbReference>
<dbReference type="InterPro" id="IPR000594">
    <property type="entry name" value="ThiF_NAD_FAD-bd"/>
</dbReference>
<sequence length="706" mass="75819">MSSSDPTRWRPVILDEDVAEDRDALARLRGDPAVEFLDHRSAQLAGLHELRPPPGDDVLGERHRWVHYPWRRTVVGLLGPRAFRTLRLDRNRNLITAAEQQRLGRLSIGVAGLSVGHVIAHTLAAQGLCGQLRLADFDLLEVSNLNRVPATVLDLGVNKAVVTARRIAELDPYLPVTVLPAGVTRDTVDGFVDGLDVVIEECDSLDIKAVVREVARRHRVPVLMATSDRGLIDVERFDLEPERPILHGLLGAVDAETLAGMSARDKIPHMLGHLDVPRASARAAASMVEVGRTLTTWPQLAADVVLGATTVAEAVRRLGLGEPLPSGRTRVDVSAALDGLAEPPPVPDPTGTPAPEPPEVPADVVARIAAAANRAPSGGNAQPWRIVTQPDSVSVRLNPDYRATIDVGHRGSAVAVGAAVFNARVAAAAHRMLGPLSWQQDPLTATLRLEPGEDAALADQYEAMWHRETNRNRGAGGALDRDALDDLQSAALAEGARLQMIAAGADTEALIDILAATDRIRYLTPRLHHEMISELRWPADPEPDSGIEVGLLGLDDSDLAVLEVLRRPDVMAHLADWEAGSALGDEVGERIRVSSGLGVVWVDGRTLGDYARGGAAAEAVWIAAAARGLAVQPISPVFLHAHDEDELQEVSADFAPHLHELSGRFRRLVGVPADAGLILLLRFAAAPPTAGRSRRRALTLSHRPER</sequence>
<accession>A0ABM9M362</accession>
<dbReference type="CDD" id="cd01483">
    <property type="entry name" value="E1_enzyme_family"/>
    <property type="match status" value="1"/>
</dbReference>
<feature type="domain" description="Nitroreductase" evidence="2">
    <location>
        <begin position="358"/>
        <end position="402"/>
    </location>
</feature>
<dbReference type="Pfam" id="PF00899">
    <property type="entry name" value="ThiF"/>
    <property type="match status" value="1"/>
</dbReference>
<organism evidence="4 5">
    <name type="scientific">[Mycobacterium] burgundiense</name>
    <dbReference type="NCBI Taxonomy" id="3064286"/>
    <lineage>
        <taxon>Bacteria</taxon>
        <taxon>Bacillati</taxon>
        <taxon>Actinomycetota</taxon>
        <taxon>Actinomycetes</taxon>
        <taxon>Mycobacteriales</taxon>
        <taxon>Mycobacteriaceae</taxon>
        <taxon>Mycolicibacterium</taxon>
    </lineage>
</organism>
<dbReference type="Pfam" id="PF00881">
    <property type="entry name" value="Nitroreductase"/>
    <property type="match status" value="1"/>
</dbReference>
<dbReference type="PANTHER" id="PTHR43267:SF3">
    <property type="entry name" value="THIF PROTEIN"/>
    <property type="match status" value="1"/>
</dbReference>
<feature type="region of interest" description="Disordered" evidence="1">
    <location>
        <begin position="338"/>
        <end position="360"/>
    </location>
</feature>
<feature type="domain" description="THIF-type NAD/FAD binding fold" evidence="3">
    <location>
        <begin position="89"/>
        <end position="246"/>
    </location>
</feature>
<dbReference type="SUPFAM" id="SSF69572">
    <property type="entry name" value="Activating enzymes of the ubiquitin-like proteins"/>
    <property type="match status" value="1"/>
</dbReference>
<dbReference type="RefSeq" id="WP_308479487.1">
    <property type="nucleotide sequence ID" value="NZ_OY726397.1"/>
</dbReference>
<dbReference type="InterPro" id="IPR029479">
    <property type="entry name" value="Nitroreductase"/>
</dbReference>
<reference evidence="4 5" key="1">
    <citation type="submission" date="2023-08" db="EMBL/GenBank/DDBJ databases">
        <authorList>
            <person name="Folkvardsen B D."/>
            <person name="Norman A."/>
        </authorList>
    </citation>
    <scope>NUCLEOTIDE SEQUENCE [LARGE SCALE GENOMIC DNA]</scope>
    <source>
        <strain evidence="4 5">Mu0053</strain>
    </source>
</reference>
<keyword evidence="5" id="KW-1185">Reference proteome</keyword>
<dbReference type="Proteomes" id="UP001190465">
    <property type="component" value="Chromosome"/>
</dbReference>
<dbReference type="EMBL" id="OY726397">
    <property type="protein sequence ID" value="CAJ1509413.1"/>
    <property type="molecule type" value="Genomic_DNA"/>
</dbReference>
<proteinExistence type="predicted"/>
<dbReference type="NCBIfam" id="NF005901">
    <property type="entry name" value="PRK07877.1"/>
    <property type="match status" value="1"/>
</dbReference>
<evidence type="ECO:0000313" key="5">
    <source>
        <dbReference type="Proteomes" id="UP001190465"/>
    </source>
</evidence>
<dbReference type="InterPro" id="IPR035985">
    <property type="entry name" value="Ubiquitin-activating_enz"/>
</dbReference>
<evidence type="ECO:0000259" key="2">
    <source>
        <dbReference type="Pfam" id="PF00881"/>
    </source>
</evidence>
<dbReference type="InterPro" id="IPR000415">
    <property type="entry name" value="Nitroreductase-like"/>
</dbReference>
<dbReference type="PANTHER" id="PTHR43267">
    <property type="entry name" value="TRNA THREONYLCARBAMOYLADENOSINE DEHYDRATASE"/>
    <property type="match status" value="1"/>
</dbReference>
<gene>
    <name evidence="4" type="ORF">MU0053_004175</name>
</gene>
<feature type="compositionally biased region" description="Pro residues" evidence="1">
    <location>
        <begin position="342"/>
        <end position="360"/>
    </location>
</feature>
<name>A0ABM9M362_9MYCO</name>
<dbReference type="Gene3D" id="3.40.109.10">
    <property type="entry name" value="NADH Oxidase"/>
    <property type="match status" value="2"/>
</dbReference>
<protein>
    <submittedName>
        <fullName evidence="4">Rv1355c family protein</fullName>
    </submittedName>
</protein>
<evidence type="ECO:0000256" key="1">
    <source>
        <dbReference type="SAM" id="MobiDB-lite"/>
    </source>
</evidence>